<dbReference type="SUPFAM" id="SSF110857">
    <property type="entry name" value="Gamma-glutamyl cyclotransferase-like"/>
    <property type="match status" value="1"/>
</dbReference>
<organism evidence="3">
    <name type="scientific">Prymnesium polylepis</name>
    <dbReference type="NCBI Taxonomy" id="72548"/>
    <lineage>
        <taxon>Eukaryota</taxon>
        <taxon>Haptista</taxon>
        <taxon>Haptophyta</taxon>
        <taxon>Prymnesiophyceae</taxon>
        <taxon>Prymnesiales</taxon>
        <taxon>Prymnesiaceae</taxon>
        <taxon>Prymnesium</taxon>
    </lineage>
</organism>
<name>A0A6T7WFC1_9EUKA</name>
<dbReference type="InterPro" id="IPR001478">
    <property type="entry name" value="PDZ"/>
</dbReference>
<accession>A0A6T7WFC1</accession>
<sequence length="277" mass="29515">MKGQNRHDHIEHCRRIASYVTTVDPFLMVDSGQGFPYGCKAEGNIARRRADAQPMVGELYELDQATLDALDEIEGNGSYFERAQFDIWLPAGTRRAWIYTLCDRNTINKVNSNSGGLYPLVPGGDWAKYRAGGSAEPAHPPAAAGAQATHTQGGGGGQGVCLSTPLLASTPAAQRDAQSSRPGSASGSAQSTPRGRPPTTVKVKVRKVMIGGTMKLGIAFNRNSIITEINALSDAVNTLKLGDELKEVDGVPVRPQDTLATLFPASSNHFDLKLARG</sequence>
<dbReference type="AlphaFoldDB" id="A0A6T7WFC1"/>
<protein>
    <recommendedName>
        <fullName evidence="2">PDZ domain-containing protein</fullName>
    </recommendedName>
</protein>
<evidence type="ECO:0000313" key="4">
    <source>
        <dbReference type="EMBL" id="CAE2195642.1"/>
    </source>
</evidence>
<evidence type="ECO:0000313" key="3">
    <source>
        <dbReference type="EMBL" id="CAE2195641.1"/>
    </source>
</evidence>
<dbReference type="EMBL" id="HBKO01002010">
    <property type="protein sequence ID" value="CAE2195642.1"/>
    <property type="molecule type" value="Transcribed_RNA"/>
</dbReference>
<gene>
    <name evidence="3" type="ORF">CPOL0286_LOCUS995</name>
    <name evidence="4" type="ORF">CPOL0286_LOCUS996</name>
</gene>
<dbReference type="EMBL" id="HBKO01002009">
    <property type="protein sequence ID" value="CAE2195641.1"/>
    <property type="molecule type" value="Transcribed_RNA"/>
</dbReference>
<feature type="domain" description="PDZ" evidence="2">
    <location>
        <begin position="202"/>
        <end position="277"/>
    </location>
</feature>
<reference evidence="3" key="1">
    <citation type="submission" date="2021-01" db="EMBL/GenBank/DDBJ databases">
        <authorList>
            <person name="Corre E."/>
            <person name="Pelletier E."/>
            <person name="Niang G."/>
            <person name="Scheremetjew M."/>
            <person name="Finn R."/>
            <person name="Kale V."/>
            <person name="Holt S."/>
            <person name="Cochrane G."/>
            <person name="Meng A."/>
            <person name="Brown T."/>
            <person name="Cohen L."/>
        </authorList>
    </citation>
    <scope>NUCLEOTIDE SEQUENCE</scope>
    <source>
        <strain evidence="3">UIO037</strain>
    </source>
</reference>
<dbReference type="CDD" id="cd06661">
    <property type="entry name" value="GGCT_like"/>
    <property type="match status" value="1"/>
</dbReference>
<feature type="region of interest" description="Disordered" evidence="1">
    <location>
        <begin position="131"/>
        <end position="201"/>
    </location>
</feature>
<feature type="compositionally biased region" description="Low complexity" evidence="1">
    <location>
        <begin position="131"/>
        <end position="151"/>
    </location>
</feature>
<dbReference type="Gene3D" id="3.10.490.10">
    <property type="entry name" value="Gamma-glutamyl cyclotransferase-like"/>
    <property type="match status" value="1"/>
</dbReference>
<evidence type="ECO:0000259" key="2">
    <source>
        <dbReference type="PROSITE" id="PS50106"/>
    </source>
</evidence>
<dbReference type="InterPro" id="IPR036034">
    <property type="entry name" value="PDZ_sf"/>
</dbReference>
<dbReference type="Pfam" id="PF06094">
    <property type="entry name" value="GGACT"/>
    <property type="match status" value="1"/>
</dbReference>
<dbReference type="InterPro" id="IPR013024">
    <property type="entry name" value="GGCT-like"/>
</dbReference>
<dbReference type="PROSITE" id="PS50106">
    <property type="entry name" value="PDZ"/>
    <property type="match status" value="1"/>
</dbReference>
<dbReference type="InterPro" id="IPR036568">
    <property type="entry name" value="GGCT-like_sf"/>
</dbReference>
<dbReference type="InterPro" id="IPR009288">
    <property type="entry name" value="AIG2-like_dom"/>
</dbReference>
<evidence type="ECO:0000256" key="1">
    <source>
        <dbReference type="SAM" id="MobiDB-lite"/>
    </source>
</evidence>
<proteinExistence type="predicted"/>
<dbReference type="SUPFAM" id="SSF50156">
    <property type="entry name" value="PDZ domain-like"/>
    <property type="match status" value="1"/>
</dbReference>
<feature type="compositionally biased region" description="Polar residues" evidence="1">
    <location>
        <begin position="176"/>
        <end position="193"/>
    </location>
</feature>